<accession>A0AAD9A6M8</accession>
<protein>
    <recommendedName>
        <fullName evidence="1">Stress-response A/B barrel domain-containing protein</fullName>
    </recommendedName>
</protein>
<dbReference type="PROSITE" id="PS51502">
    <property type="entry name" value="S_R_A_B_BARREL"/>
    <property type="match status" value="1"/>
</dbReference>
<evidence type="ECO:0000259" key="1">
    <source>
        <dbReference type="PROSITE" id="PS51502"/>
    </source>
</evidence>
<feature type="domain" description="Stress-response A/B barrel" evidence="1">
    <location>
        <begin position="37"/>
        <end position="138"/>
    </location>
</feature>
<sequence length="140" mass="15760">MKNEECELPENHITILVDLNTTTRQARKNFKFIKMAITRIGLIALSDDVKQEEAVARFGNFSSECKKQDGNTYILSSKASKCKTLTDVPGSQPWSVVYEITFANEADMEYYQTKDPVYQELMKQAAEGKATGFIAVSAEF</sequence>
<name>A0AAD9A6M8_9PEZI</name>
<dbReference type="InterPro" id="IPR011008">
    <property type="entry name" value="Dimeric_a/b-barrel"/>
</dbReference>
<dbReference type="Proteomes" id="UP001243330">
    <property type="component" value="Unassembled WGS sequence"/>
</dbReference>
<proteinExistence type="predicted"/>
<organism evidence="2 3">
    <name type="scientific">Colletotrichum chrysophilum</name>
    <dbReference type="NCBI Taxonomy" id="1836956"/>
    <lineage>
        <taxon>Eukaryota</taxon>
        <taxon>Fungi</taxon>
        <taxon>Dikarya</taxon>
        <taxon>Ascomycota</taxon>
        <taxon>Pezizomycotina</taxon>
        <taxon>Sordariomycetes</taxon>
        <taxon>Hypocreomycetidae</taxon>
        <taxon>Glomerellales</taxon>
        <taxon>Glomerellaceae</taxon>
        <taxon>Colletotrichum</taxon>
        <taxon>Colletotrichum gloeosporioides species complex</taxon>
    </lineage>
</organism>
<gene>
    <name evidence="2" type="ORF">CCHR01_14894</name>
</gene>
<reference evidence="2" key="1">
    <citation type="submission" date="2023-01" db="EMBL/GenBank/DDBJ databases">
        <title>Colletotrichum chrysophilum M932 genome sequence.</title>
        <authorList>
            <person name="Baroncelli R."/>
        </authorList>
    </citation>
    <scope>NUCLEOTIDE SEQUENCE</scope>
    <source>
        <strain evidence="2">M932</strain>
    </source>
</reference>
<dbReference type="EMBL" id="JAQOWY010000411">
    <property type="protein sequence ID" value="KAK1842473.1"/>
    <property type="molecule type" value="Genomic_DNA"/>
</dbReference>
<dbReference type="Gene3D" id="3.30.70.100">
    <property type="match status" value="1"/>
</dbReference>
<comment type="caution">
    <text evidence="2">The sequence shown here is derived from an EMBL/GenBank/DDBJ whole genome shotgun (WGS) entry which is preliminary data.</text>
</comment>
<dbReference type="AlphaFoldDB" id="A0AAD9A6M8"/>
<dbReference type="SMART" id="SM00886">
    <property type="entry name" value="Dabb"/>
    <property type="match status" value="1"/>
</dbReference>
<dbReference type="SUPFAM" id="SSF54909">
    <property type="entry name" value="Dimeric alpha+beta barrel"/>
    <property type="match status" value="1"/>
</dbReference>
<evidence type="ECO:0000313" key="2">
    <source>
        <dbReference type="EMBL" id="KAK1842473.1"/>
    </source>
</evidence>
<keyword evidence="3" id="KW-1185">Reference proteome</keyword>
<dbReference type="InterPro" id="IPR013097">
    <property type="entry name" value="Dabb"/>
</dbReference>
<evidence type="ECO:0000313" key="3">
    <source>
        <dbReference type="Proteomes" id="UP001243330"/>
    </source>
</evidence>